<proteinExistence type="predicted"/>
<evidence type="ECO:0000313" key="2">
    <source>
        <dbReference type="Proteomes" id="UP000017836"/>
    </source>
</evidence>
<keyword evidence="2" id="KW-1185">Reference proteome</keyword>
<dbReference type="Proteomes" id="UP000017836">
    <property type="component" value="Unassembled WGS sequence"/>
</dbReference>
<dbReference type="AlphaFoldDB" id="W1NEM9"/>
<accession>W1NEM9</accession>
<protein>
    <submittedName>
        <fullName evidence="1">Uncharacterized protein</fullName>
    </submittedName>
</protein>
<dbReference type="EMBL" id="KI397552">
    <property type="protein sequence ID" value="ERM93881.1"/>
    <property type="molecule type" value="Genomic_DNA"/>
</dbReference>
<dbReference type="Gramene" id="ERM93881">
    <property type="protein sequence ID" value="ERM93881"/>
    <property type="gene ID" value="AMTR_s00139p00061330"/>
</dbReference>
<sequence>MDNITRNQPDKTRDISFRLGFQWPLLPTMMEIEIGQHLFFDYRWSQDLWRKTLYLEDNLKENYVKRPTSKEEEEET</sequence>
<organism evidence="1 2">
    <name type="scientific">Amborella trichopoda</name>
    <dbReference type="NCBI Taxonomy" id="13333"/>
    <lineage>
        <taxon>Eukaryota</taxon>
        <taxon>Viridiplantae</taxon>
        <taxon>Streptophyta</taxon>
        <taxon>Embryophyta</taxon>
        <taxon>Tracheophyta</taxon>
        <taxon>Spermatophyta</taxon>
        <taxon>Magnoliopsida</taxon>
        <taxon>Amborellales</taxon>
        <taxon>Amborellaceae</taxon>
        <taxon>Amborella</taxon>
    </lineage>
</organism>
<gene>
    <name evidence="1" type="ORF">AMTR_s00139p00061330</name>
</gene>
<reference evidence="2" key="1">
    <citation type="journal article" date="2013" name="Science">
        <title>The Amborella genome and the evolution of flowering plants.</title>
        <authorList>
            <consortium name="Amborella Genome Project"/>
        </authorList>
    </citation>
    <scope>NUCLEOTIDE SEQUENCE [LARGE SCALE GENOMIC DNA]</scope>
</reference>
<evidence type="ECO:0000313" key="1">
    <source>
        <dbReference type="EMBL" id="ERM93881.1"/>
    </source>
</evidence>
<dbReference type="HOGENOM" id="CLU_2657798_0_0_1"/>
<name>W1NEM9_AMBTC</name>